<keyword evidence="3" id="KW-1185">Reference proteome</keyword>
<sequence>MSNAFQTNTQVKWEWGNGCGSGYVRDVFRREVTRTFKGEEVTRKGSDDNPAYTIEQKDGDEVLKLHSELKKVNE</sequence>
<evidence type="ECO:0000313" key="2">
    <source>
        <dbReference type="EMBL" id="GGW97255.1"/>
    </source>
</evidence>
<name>A0A918N2C2_9ALTE</name>
<dbReference type="EMBL" id="BMXP01000015">
    <property type="protein sequence ID" value="GGW97255.1"/>
    <property type="molecule type" value="Genomic_DNA"/>
</dbReference>
<comment type="caution">
    <text evidence="2">The sequence shown here is derived from an EMBL/GenBank/DDBJ whole genome shotgun (WGS) entry which is preliminary data.</text>
</comment>
<dbReference type="AlphaFoldDB" id="A0A918N2C2"/>
<dbReference type="RefSeq" id="WP_189408454.1">
    <property type="nucleotide sequence ID" value="NZ_BMXP01000015.1"/>
</dbReference>
<accession>A0A918N2C2</accession>
<proteinExistence type="predicted"/>
<dbReference type="InterPro" id="IPR021331">
    <property type="entry name" value="Hva1_TUDOR"/>
</dbReference>
<evidence type="ECO:0000313" key="3">
    <source>
        <dbReference type="Proteomes" id="UP000631300"/>
    </source>
</evidence>
<dbReference type="Proteomes" id="UP000631300">
    <property type="component" value="Unassembled WGS sequence"/>
</dbReference>
<reference evidence="2" key="2">
    <citation type="submission" date="2020-09" db="EMBL/GenBank/DDBJ databases">
        <authorList>
            <person name="Sun Q."/>
            <person name="Kim S."/>
        </authorList>
    </citation>
    <scope>NUCLEOTIDE SEQUENCE</scope>
    <source>
        <strain evidence="2">KCTC 22164</strain>
    </source>
</reference>
<reference evidence="2" key="1">
    <citation type="journal article" date="2014" name="Int. J. Syst. Evol. Microbiol.">
        <title>Complete genome sequence of Corynebacterium casei LMG S-19264T (=DSM 44701T), isolated from a smear-ripened cheese.</title>
        <authorList>
            <consortium name="US DOE Joint Genome Institute (JGI-PGF)"/>
            <person name="Walter F."/>
            <person name="Albersmeier A."/>
            <person name="Kalinowski J."/>
            <person name="Ruckert C."/>
        </authorList>
    </citation>
    <scope>NUCLEOTIDE SEQUENCE</scope>
    <source>
        <strain evidence="2">KCTC 22164</strain>
    </source>
</reference>
<dbReference type="Pfam" id="PF11160">
    <property type="entry name" value="Hva1_TUDOR"/>
    <property type="match status" value="1"/>
</dbReference>
<feature type="domain" description="Hypervirulence associated protein TUDOR" evidence="1">
    <location>
        <begin position="10"/>
        <end position="69"/>
    </location>
</feature>
<organism evidence="2 3">
    <name type="scientific">Alteromonas halophila</name>
    <dbReference type="NCBI Taxonomy" id="516698"/>
    <lineage>
        <taxon>Bacteria</taxon>
        <taxon>Pseudomonadati</taxon>
        <taxon>Pseudomonadota</taxon>
        <taxon>Gammaproteobacteria</taxon>
        <taxon>Alteromonadales</taxon>
        <taxon>Alteromonadaceae</taxon>
        <taxon>Alteromonas/Salinimonas group</taxon>
        <taxon>Alteromonas</taxon>
    </lineage>
</organism>
<protein>
    <recommendedName>
        <fullName evidence="1">Hypervirulence associated protein TUDOR domain-containing protein</fullName>
    </recommendedName>
</protein>
<gene>
    <name evidence="2" type="ORF">GCM10007391_34170</name>
</gene>
<evidence type="ECO:0000259" key="1">
    <source>
        <dbReference type="Pfam" id="PF11160"/>
    </source>
</evidence>